<evidence type="ECO:0000256" key="4">
    <source>
        <dbReference type="ARBA" id="ARBA00022840"/>
    </source>
</evidence>
<keyword evidence="7" id="KW-1185">Reference proteome</keyword>
<proteinExistence type="predicted"/>
<dbReference type="Pfam" id="PF00005">
    <property type="entry name" value="ABC_tran"/>
    <property type="match status" value="1"/>
</dbReference>
<keyword evidence="4 6" id="KW-0067">ATP-binding</keyword>
<organism evidence="6 7">
    <name type="scientific">Limnohabitans radicicola</name>
    <dbReference type="NCBI Taxonomy" id="2771427"/>
    <lineage>
        <taxon>Bacteria</taxon>
        <taxon>Pseudomonadati</taxon>
        <taxon>Pseudomonadota</taxon>
        <taxon>Betaproteobacteria</taxon>
        <taxon>Burkholderiales</taxon>
        <taxon>Comamonadaceae</taxon>
        <taxon>Limnohabitans</taxon>
    </lineage>
</organism>
<accession>A0A927FFY6</accession>
<dbReference type="InterPro" id="IPR003593">
    <property type="entry name" value="AAA+_ATPase"/>
</dbReference>
<evidence type="ECO:0000313" key="7">
    <source>
        <dbReference type="Proteomes" id="UP000647424"/>
    </source>
</evidence>
<dbReference type="PROSITE" id="PS50893">
    <property type="entry name" value="ABC_TRANSPORTER_2"/>
    <property type="match status" value="1"/>
</dbReference>
<evidence type="ECO:0000256" key="2">
    <source>
        <dbReference type="ARBA" id="ARBA00022475"/>
    </source>
</evidence>
<dbReference type="RefSeq" id="WP_191818724.1">
    <property type="nucleotide sequence ID" value="NZ_JACYFT010000001.1"/>
</dbReference>
<evidence type="ECO:0000313" key="6">
    <source>
        <dbReference type="EMBL" id="MBD8050326.1"/>
    </source>
</evidence>
<keyword evidence="2" id="KW-1003">Cell membrane</keyword>
<keyword evidence="1" id="KW-0813">Transport</keyword>
<dbReference type="Gene3D" id="3.40.50.300">
    <property type="entry name" value="P-loop containing nucleotide triphosphate hydrolases"/>
    <property type="match status" value="1"/>
</dbReference>
<comment type="caution">
    <text evidence="6">The sequence shown here is derived from an EMBL/GenBank/DDBJ whole genome shotgun (WGS) entry which is preliminary data.</text>
</comment>
<dbReference type="EMBL" id="JACYFT010000001">
    <property type="protein sequence ID" value="MBD8050326.1"/>
    <property type="molecule type" value="Genomic_DNA"/>
</dbReference>
<dbReference type="GO" id="GO:0005524">
    <property type="term" value="F:ATP binding"/>
    <property type="evidence" value="ECO:0007669"/>
    <property type="project" value="UniProtKB-KW"/>
</dbReference>
<dbReference type="CDD" id="cd03219">
    <property type="entry name" value="ABC_Mj1267_LivG_branched"/>
    <property type="match status" value="1"/>
</dbReference>
<dbReference type="InterPro" id="IPR032823">
    <property type="entry name" value="BCA_ABC_TP_C"/>
</dbReference>
<evidence type="ECO:0000256" key="3">
    <source>
        <dbReference type="ARBA" id="ARBA00022741"/>
    </source>
</evidence>
<dbReference type="InterPro" id="IPR003439">
    <property type="entry name" value="ABC_transporter-like_ATP-bd"/>
</dbReference>
<evidence type="ECO:0000256" key="1">
    <source>
        <dbReference type="ARBA" id="ARBA00022448"/>
    </source>
</evidence>
<feature type="domain" description="ABC transporter" evidence="5">
    <location>
        <begin position="7"/>
        <end position="248"/>
    </location>
</feature>
<dbReference type="SUPFAM" id="SSF52540">
    <property type="entry name" value="P-loop containing nucleoside triphosphate hydrolases"/>
    <property type="match status" value="1"/>
</dbReference>
<dbReference type="Proteomes" id="UP000647424">
    <property type="component" value="Unassembled WGS sequence"/>
</dbReference>
<dbReference type="Pfam" id="PF12399">
    <property type="entry name" value="BCA_ABC_TP_C"/>
    <property type="match status" value="1"/>
</dbReference>
<dbReference type="AlphaFoldDB" id="A0A927FFY6"/>
<keyword evidence="2" id="KW-0472">Membrane</keyword>
<reference evidence="6" key="1">
    <citation type="submission" date="2020-09" db="EMBL/GenBank/DDBJ databases">
        <title>Genome seq and assembly of Limnohabitants sp.</title>
        <authorList>
            <person name="Chhetri G."/>
        </authorList>
    </citation>
    <scope>NUCLEOTIDE SEQUENCE</scope>
    <source>
        <strain evidence="6">JUR4</strain>
    </source>
</reference>
<gene>
    <name evidence="6" type="ORF">IC609_07200</name>
</gene>
<dbReference type="PANTHER" id="PTHR45772:SF3">
    <property type="entry name" value="ABC TRANSPORTER ATP-BINDING PROTEIN"/>
    <property type="match status" value="1"/>
</dbReference>
<keyword evidence="3" id="KW-0547">Nucleotide-binding</keyword>
<name>A0A927FFY6_9BURK</name>
<dbReference type="FunFam" id="3.40.50.300:FF:000421">
    <property type="entry name" value="Branched-chain amino acid ABC transporter ATP-binding protein"/>
    <property type="match status" value="1"/>
</dbReference>
<protein>
    <submittedName>
        <fullName evidence="6">ABC transporter ATP-binding protein</fullName>
    </submittedName>
</protein>
<dbReference type="InterPro" id="IPR051120">
    <property type="entry name" value="ABC_AA/LPS_Transport"/>
</dbReference>
<dbReference type="PANTHER" id="PTHR45772">
    <property type="entry name" value="CONSERVED COMPONENT OF ABC TRANSPORTER FOR NATURAL AMINO ACIDS-RELATED"/>
    <property type="match status" value="1"/>
</dbReference>
<dbReference type="SMART" id="SM00382">
    <property type="entry name" value="AAA"/>
    <property type="match status" value="1"/>
</dbReference>
<dbReference type="GO" id="GO:0016887">
    <property type="term" value="F:ATP hydrolysis activity"/>
    <property type="evidence" value="ECO:0007669"/>
    <property type="project" value="InterPro"/>
</dbReference>
<dbReference type="GO" id="GO:0005886">
    <property type="term" value="C:plasma membrane"/>
    <property type="evidence" value="ECO:0007669"/>
    <property type="project" value="TreeGrafter"/>
</dbReference>
<evidence type="ECO:0000259" key="5">
    <source>
        <dbReference type="PROSITE" id="PS50893"/>
    </source>
</evidence>
<sequence length="258" mass="28422">MSKDFILETRELVKEFKGFVAVNSVNLGVQRGQIHALIGPNGAGKTTVFNLLTKFLIPTRGQILFNGKDITAEKPAQVARQGLVRSFQISATFPNLTVLENVRIALQRNTGMSMHFWRSERILDQLNGQAMALLDEVDLGDMADLTAVELPYGRKRALEIATTLAMNPELMLLDEPTQGMGHEDVDRVTQLIKKVGANRTILMVEHNMNVVSRIADTISVLQRGQIIAEGPYEVVSQNPQVLEAYMGTVATELEGAHG</sequence>
<dbReference type="InterPro" id="IPR027417">
    <property type="entry name" value="P-loop_NTPase"/>
</dbReference>